<reference evidence="1" key="1">
    <citation type="submission" date="2023-01" db="EMBL/GenBank/DDBJ databases">
        <title>Colletotrichum chrysophilum M932 genome sequence.</title>
        <authorList>
            <person name="Baroncelli R."/>
        </authorList>
    </citation>
    <scope>NUCLEOTIDE SEQUENCE</scope>
    <source>
        <strain evidence="1">M932</strain>
    </source>
</reference>
<evidence type="ECO:0000313" key="2">
    <source>
        <dbReference type="Proteomes" id="UP001243330"/>
    </source>
</evidence>
<organism evidence="1 2">
    <name type="scientific">Colletotrichum chrysophilum</name>
    <dbReference type="NCBI Taxonomy" id="1836956"/>
    <lineage>
        <taxon>Eukaryota</taxon>
        <taxon>Fungi</taxon>
        <taxon>Dikarya</taxon>
        <taxon>Ascomycota</taxon>
        <taxon>Pezizomycotina</taxon>
        <taxon>Sordariomycetes</taxon>
        <taxon>Hypocreomycetidae</taxon>
        <taxon>Glomerellales</taxon>
        <taxon>Glomerellaceae</taxon>
        <taxon>Colletotrichum</taxon>
        <taxon>Colletotrichum gloeosporioides species complex</taxon>
    </lineage>
</organism>
<dbReference type="AlphaFoldDB" id="A0AAD9E6S0"/>
<proteinExistence type="predicted"/>
<evidence type="ECO:0008006" key="3">
    <source>
        <dbReference type="Google" id="ProtNLM"/>
    </source>
</evidence>
<dbReference type="InterPro" id="IPR022698">
    <property type="entry name" value="OrsD"/>
</dbReference>
<dbReference type="EMBL" id="JAQOWY010001319">
    <property type="protein sequence ID" value="KAK1837420.1"/>
    <property type="molecule type" value="Genomic_DNA"/>
</dbReference>
<dbReference type="Proteomes" id="UP001243330">
    <property type="component" value="Unassembled WGS sequence"/>
</dbReference>
<protein>
    <recommendedName>
        <fullName evidence="3">C2H2-type domain-containing protein</fullName>
    </recommendedName>
</protein>
<dbReference type="Pfam" id="PF12013">
    <property type="entry name" value="OrsD"/>
    <property type="match status" value="1"/>
</dbReference>
<keyword evidence="2" id="KW-1185">Reference proteome</keyword>
<accession>A0AAD9E6S0</accession>
<gene>
    <name evidence="1" type="ORF">CCHR01_19958</name>
</gene>
<sequence length="147" mass="16836">MEPFVHNPQYAIVICRVCQFAVVADEVLSHLRIHHREIPVASRSHIAEAIRSIPRIVRTQAELAILQYPDPSTPPVLHIAAPKADGIRCAECPYMCRRPQVIQRHCRAEHGWHNDWQKGGNVRKRATVARDLPWTTGVPCQRFFLTH</sequence>
<comment type="caution">
    <text evidence="1">The sequence shown here is derived from an EMBL/GenBank/DDBJ whole genome shotgun (WGS) entry which is preliminary data.</text>
</comment>
<name>A0AAD9E6S0_9PEZI</name>
<evidence type="ECO:0000313" key="1">
    <source>
        <dbReference type="EMBL" id="KAK1837420.1"/>
    </source>
</evidence>